<sequence>MWFLMFFINILDDILFISGLSIIIGTTFFINPIYGWYLLGIILTILGVIMIRR</sequence>
<protein>
    <submittedName>
        <fullName evidence="2">Uncharacterized protein</fullName>
    </submittedName>
</protein>
<name>A0A2H4J4T1_9CAUD</name>
<organism evidence="2">
    <name type="scientific">uncultured Caudovirales phage</name>
    <dbReference type="NCBI Taxonomy" id="2100421"/>
    <lineage>
        <taxon>Viruses</taxon>
        <taxon>Duplodnaviria</taxon>
        <taxon>Heunggongvirae</taxon>
        <taxon>Uroviricota</taxon>
        <taxon>Caudoviricetes</taxon>
        <taxon>Peduoviridae</taxon>
        <taxon>Maltschvirus</taxon>
        <taxon>Maltschvirus maltsch</taxon>
    </lineage>
</organism>
<evidence type="ECO:0000256" key="1">
    <source>
        <dbReference type="SAM" id="Phobius"/>
    </source>
</evidence>
<proteinExistence type="predicted"/>
<evidence type="ECO:0000313" key="2">
    <source>
        <dbReference type="EMBL" id="ASN69589.1"/>
    </source>
</evidence>
<keyword evidence="1" id="KW-0812">Transmembrane</keyword>
<dbReference type="EMBL" id="MF417893">
    <property type="protein sequence ID" value="ASN69589.1"/>
    <property type="molecule type" value="Genomic_DNA"/>
</dbReference>
<accession>A0A2H4J4T1</accession>
<feature type="transmembrane region" description="Helical" evidence="1">
    <location>
        <begin position="7"/>
        <end position="28"/>
    </location>
</feature>
<reference evidence="2" key="1">
    <citation type="submission" date="2017-06" db="EMBL/GenBank/DDBJ databases">
        <title>Novel phages from South African skin metaviromes.</title>
        <authorList>
            <person name="van Zyl L.J."/>
            <person name="Abrahams Y."/>
            <person name="Stander E.A."/>
            <person name="Kirby B.M."/>
            <person name="Clavaud C."/>
            <person name="Farcet C."/>
            <person name="Breton L."/>
            <person name="Trindade M.I."/>
        </authorList>
    </citation>
    <scope>NUCLEOTIDE SEQUENCE</scope>
</reference>
<keyword evidence="1" id="KW-1133">Transmembrane helix</keyword>
<feature type="transmembrane region" description="Helical" evidence="1">
    <location>
        <begin position="34"/>
        <end position="51"/>
    </location>
</feature>
<keyword evidence="1" id="KW-0472">Membrane</keyword>
<gene>
    <name evidence="2" type="ORF">9AX2_3</name>
</gene>